<sequence length="53" mass="6566">METISLQITREPNHVKRKILPFKTSENIWLTYAVKLERRKENLYEFFSFYDIK</sequence>
<protein>
    <submittedName>
        <fullName evidence="1">Uncharacterized protein</fullName>
    </submittedName>
</protein>
<accession>A0A7J9S0S0</accession>
<gene>
    <name evidence="1" type="ORF">HNQ62_002889</name>
</gene>
<evidence type="ECO:0000313" key="1">
    <source>
        <dbReference type="EMBL" id="MBB5255114.1"/>
    </source>
</evidence>
<proteinExistence type="predicted"/>
<comment type="caution">
    <text evidence="1">The sequence shown here is derived from an EMBL/GenBank/DDBJ whole genome shotgun (WGS) entry which is preliminary data.</text>
</comment>
<organism evidence="1 2">
    <name type="scientific">Sulfurisphaera ohwakuensis</name>
    <dbReference type="NCBI Taxonomy" id="69656"/>
    <lineage>
        <taxon>Archaea</taxon>
        <taxon>Thermoproteota</taxon>
        <taxon>Thermoprotei</taxon>
        <taxon>Sulfolobales</taxon>
        <taxon>Sulfolobaceae</taxon>
        <taxon>Sulfurisphaera</taxon>
    </lineage>
</organism>
<name>A0A7J9S0S0_SULOH</name>
<dbReference type="EMBL" id="JACHFY010000043">
    <property type="protein sequence ID" value="MBB5255114.1"/>
    <property type="molecule type" value="Genomic_DNA"/>
</dbReference>
<dbReference type="AlphaFoldDB" id="A0A7J9S0S0"/>
<evidence type="ECO:0000313" key="2">
    <source>
        <dbReference type="Proteomes" id="UP000582213"/>
    </source>
</evidence>
<reference evidence="1 2" key="1">
    <citation type="submission" date="2020-08" db="EMBL/GenBank/DDBJ databases">
        <title>Genomic Encyclopedia of Type Strains, Phase IV (KMG-IV): sequencing the most valuable type-strain genomes for metagenomic binning, comparative biology and taxonomic classification.</title>
        <authorList>
            <person name="Goeker M."/>
        </authorList>
    </citation>
    <scope>NUCLEOTIDE SEQUENCE [LARGE SCALE GENOMIC DNA]</scope>
    <source>
        <strain evidence="1 2">DSM 12421</strain>
    </source>
</reference>
<dbReference type="Proteomes" id="UP000582213">
    <property type="component" value="Unassembled WGS sequence"/>
</dbReference>